<evidence type="ECO:0000259" key="1">
    <source>
        <dbReference type="PROSITE" id="PS51724"/>
    </source>
</evidence>
<dbReference type="AlphaFoldDB" id="A0A9Q3W6S7"/>
<dbReference type="PROSITE" id="PS51724">
    <property type="entry name" value="SPOR"/>
    <property type="match status" value="1"/>
</dbReference>
<gene>
    <name evidence="2" type="ORF">LZG35_14380</name>
</gene>
<dbReference type="SUPFAM" id="SSF110997">
    <property type="entry name" value="Sporulation related repeat"/>
    <property type="match status" value="2"/>
</dbReference>
<keyword evidence="3" id="KW-1185">Reference proteome</keyword>
<proteinExistence type="predicted"/>
<organism evidence="2 3">
    <name type="scientific">Alloalcanivorax xenomutans</name>
    <dbReference type="NCBI Taxonomy" id="1094342"/>
    <lineage>
        <taxon>Bacteria</taxon>
        <taxon>Pseudomonadati</taxon>
        <taxon>Pseudomonadota</taxon>
        <taxon>Gammaproteobacteria</taxon>
        <taxon>Oceanospirillales</taxon>
        <taxon>Alcanivoracaceae</taxon>
        <taxon>Alloalcanivorax</taxon>
    </lineage>
</organism>
<dbReference type="Gene3D" id="3.30.70.1070">
    <property type="entry name" value="Sporulation related repeat"/>
    <property type="match status" value="1"/>
</dbReference>
<protein>
    <submittedName>
        <fullName evidence="2">SPOR domain-containing protein</fullName>
    </submittedName>
</protein>
<sequence>MRWVFYTLLVANLVYLGWHLTADRLERTPLTSSSPPAAKGAEAGSASSLALLSEQPQPGKAALAAPSSSQAASCTVVGPWSDSDEARRARIQLRAAGLAGRIEPVRVEKDRLNWVYLPPFESRQRALEALNELQALGVDSFIVKEGDYANAISLGYFSSAESAEGLRTKMRNAGYPVFVRETAREVTEYWIYLPPSEDGGAALADFLVGNPQASRSQSQCPGNARWEG</sequence>
<reference evidence="2" key="1">
    <citation type="submission" date="2022-01" db="EMBL/GenBank/DDBJ databases">
        <authorList>
            <person name="Karlyshev A.V."/>
            <person name="Jaspars M."/>
        </authorList>
    </citation>
    <scope>NUCLEOTIDE SEQUENCE</scope>
    <source>
        <strain evidence="2">AGSA3-2</strain>
    </source>
</reference>
<accession>A0A9Q3W6S7</accession>
<dbReference type="GO" id="GO:0042834">
    <property type="term" value="F:peptidoglycan binding"/>
    <property type="evidence" value="ECO:0007669"/>
    <property type="project" value="InterPro"/>
</dbReference>
<comment type="caution">
    <text evidence="2">The sequence shown here is derived from an EMBL/GenBank/DDBJ whole genome shotgun (WGS) entry which is preliminary data.</text>
</comment>
<name>A0A9Q3W6S7_9GAMM</name>
<feature type="domain" description="SPOR" evidence="1">
    <location>
        <begin position="67"/>
        <end position="145"/>
    </location>
</feature>
<dbReference type="InterPro" id="IPR007730">
    <property type="entry name" value="SPOR-like_dom"/>
</dbReference>
<evidence type="ECO:0000313" key="3">
    <source>
        <dbReference type="Proteomes" id="UP001107961"/>
    </source>
</evidence>
<evidence type="ECO:0000313" key="2">
    <source>
        <dbReference type="EMBL" id="MCE7509826.1"/>
    </source>
</evidence>
<dbReference type="InterPro" id="IPR036680">
    <property type="entry name" value="SPOR-like_sf"/>
</dbReference>
<dbReference type="RefSeq" id="WP_233917717.1">
    <property type="nucleotide sequence ID" value="NZ_CBDDTQ010000006.1"/>
</dbReference>
<dbReference type="Proteomes" id="UP001107961">
    <property type="component" value="Unassembled WGS sequence"/>
</dbReference>
<dbReference type="Pfam" id="PF05036">
    <property type="entry name" value="SPOR"/>
    <property type="match status" value="1"/>
</dbReference>
<dbReference type="EMBL" id="JAJVKT010000018">
    <property type="protein sequence ID" value="MCE7509826.1"/>
    <property type="molecule type" value="Genomic_DNA"/>
</dbReference>